<feature type="compositionally biased region" description="Polar residues" evidence="1">
    <location>
        <begin position="268"/>
        <end position="278"/>
    </location>
</feature>
<dbReference type="SMART" id="SM00460">
    <property type="entry name" value="TGc"/>
    <property type="match status" value="1"/>
</dbReference>
<evidence type="ECO:0000256" key="1">
    <source>
        <dbReference type="SAM" id="MobiDB-lite"/>
    </source>
</evidence>
<dbReference type="InterPro" id="IPR013589">
    <property type="entry name" value="Bac_transglu_N"/>
</dbReference>
<evidence type="ECO:0000259" key="2">
    <source>
        <dbReference type="SMART" id="SM00460"/>
    </source>
</evidence>
<dbReference type="Gene3D" id="3.10.620.30">
    <property type="match status" value="1"/>
</dbReference>
<dbReference type="PANTHER" id="PTHR33490:SF6">
    <property type="entry name" value="SLL1049 PROTEIN"/>
    <property type="match status" value="1"/>
</dbReference>
<dbReference type="InterPro" id="IPR002931">
    <property type="entry name" value="Transglutaminase-like"/>
</dbReference>
<sequence length="278" mass="30055">MRVRIRHEITQTFEPAARNASAIVRLTPRGHEGQYVQRWTLDIDSDTRFHPQEDAFGNLCHAFTVDGPVTSFTIAAEGEMETQDTTGIVRGTVERFPPSLYLRQTDLTHPSERVQAFAREVRAQPDDPLAFLHALMERVHGDVADADGPAMGDPLTAEDALEKGAACSGGIAHLFTAAARISGVPARHISGYLAVDGEAAARHWAEAHVPSIGWVAFDCGRNLCPTEDYVRLAVGLDAVGVASLRGIGGDTREQVVAFDGRNPPKPQAKSQSQTQGQN</sequence>
<dbReference type="PANTHER" id="PTHR33490">
    <property type="entry name" value="BLR5614 PROTEIN-RELATED"/>
    <property type="match status" value="1"/>
</dbReference>
<dbReference type="RefSeq" id="WP_121622320.1">
    <property type="nucleotide sequence ID" value="NZ_JACIIW010000006.1"/>
</dbReference>
<gene>
    <name evidence="3" type="ORF">D9R14_05620</name>
</gene>
<dbReference type="SUPFAM" id="SSF54001">
    <property type="entry name" value="Cysteine proteinases"/>
    <property type="match status" value="1"/>
</dbReference>
<dbReference type="AlphaFoldDB" id="A0A3L7AJU5"/>
<feature type="region of interest" description="Disordered" evidence="1">
    <location>
        <begin position="257"/>
        <end position="278"/>
    </location>
</feature>
<organism evidence="3 4">
    <name type="scientific">Xanthobacter tagetidis</name>
    <dbReference type="NCBI Taxonomy" id="60216"/>
    <lineage>
        <taxon>Bacteria</taxon>
        <taxon>Pseudomonadati</taxon>
        <taxon>Pseudomonadota</taxon>
        <taxon>Alphaproteobacteria</taxon>
        <taxon>Hyphomicrobiales</taxon>
        <taxon>Xanthobacteraceae</taxon>
        <taxon>Xanthobacter</taxon>
    </lineage>
</organism>
<protein>
    <submittedName>
        <fullName evidence="3">Transglutaminase family protein</fullName>
    </submittedName>
</protein>
<keyword evidence="4" id="KW-1185">Reference proteome</keyword>
<name>A0A3L7AJU5_9HYPH</name>
<feature type="domain" description="Transglutaminase-like" evidence="2">
    <location>
        <begin position="160"/>
        <end position="221"/>
    </location>
</feature>
<dbReference type="OrthoDB" id="9804023at2"/>
<dbReference type="Pfam" id="PF08379">
    <property type="entry name" value="Bact_transglu_N"/>
    <property type="match status" value="1"/>
</dbReference>
<dbReference type="Proteomes" id="UP000269692">
    <property type="component" value="Unassembled WGS sequence"/>
</dbReference>
<evidence type="ECO:0000313" key="4">
    <source>
        <dbReference type="Proteomes" id="UP000269692"/>
    </source>
</evidence>
<evidence type="ECO:0000313" key="3">
    <source>
        <dbReference type="EMBL" id="RLP80527.1"/>
    </source>
</evidence>
<dbReference type="Pfam" id="PF01841">
    <property type="entry name" value="Transglut_core"/>
    <property type="match status" value="1"/>
</dbReference>
<dbReference type="InterPro" id="IPR038765">
    <property type="entry name" value="Papain-like_cys_pep_sf"/>
</dbReference>
<accession>A0A3L7AJU5</accession>
<reference evidence="3 4" key="1">
    <citation type="submission" date="2018-10" db="EMBL/GenBank/DDBJ databases">
        <title>Xanthobacter tagetidis genome sequencing and assembly.</title>
        <authorList>
            <person name="Maclea K.S."/>
            <person name="Goen A.E."/>
            <person name="Fatima S.A."/>
        </authorList>
    </citation>
    <scope>NUCLEOTIDE SEQUENCE [LARGE SCALE GENOMIC DNA]</scope>
    <source>
        <strain evidence="3 4">ATCC 700314</strain>
    </source>
</reference>
<dbReference type="EMBL" id="RCTF01000003">
    <property type="protein sequence ID" value="RLP80527.1"/>
    <property type="molecule type" value="Genomic_DNA"/>
</dbReference>
<proteinExistence type="predicted"/>
<comment type="caution">
    <text evidence="3">The sequence shown here is derived from an EMBL/GenBank/DDBJ whole genome shotgun (WGS) entry which is preliminary data.</text>
</comment>